<feature type="domain" description="Carbohydrate kinase PfkB" evidence="3">
    <location>
        <begin position="17"/>
        <end position="316"/>
    </location>
</feature>
<dbReference type="InterPro" id="IPR011913">
    <property type="entry name" value="RfaE_dom_I"/>
</dbReference>
<dbReference type="Gene3D" id="3.40.1190.20">
    <property type="match status" value="1"/>
</dbReference>
<proteinExistence type="predicted"/>
<evidence type="ECO:0000256" key="2">
    <source>
        <dbReference type="ARBA" id="ARBA00022777"/>
    </source>
</evidence>
<dbReference type="GO" id="GO:0016773">
    <property type="term" value="F:phosphotransferase activity, alcohol group as acceptor"/>
    <property type="evidence" value="ECO:0007669"/>
    <property type="project" value="InterPro"/>
</dbReference>
<dbReference type="SUPFAM" id="SSF53613">
    <property type="entry name" value="Ribokinase-like"/>
    <property type="match status" value="1"/>
</dbReference>
<dbReference type="EMBL" id="CADCTO010000697">
    <property type="protein sequence ID" value="CAA9298451.1"/>
    <property type="molecule type" value="Genomic_DNA"/>
</dbReference>
<dbReference type="AlphaFoldDB" id="A0A6J4K885"/>
<dbReference type="InterPro" id="IPR011611">
    <property type="entry name" value="PfkB_dom"/>
</dbReference>
<dbReference type="GO" id="GO:0005829">
    <property type="term" value="C:cytosol"/>
    <property type="evidence" value="ECO:0007669"/>
    <property type="project" value="TreeGrafter"/>
</dbReference>
<evidence type="ECO:0000256" key="1">
    <source>
        <dbReference type="ARBA" id="ARBA00022679"/>
    </source>
</evidence>
<name>A0A6J4K885_9BACT</name>
<organism evidence="4">
    <name type="scientific">uncultured Armatimonadetes bacterium</name>
    <dbReference type="NCBI Taxonomy" id="157466"/>
    <lineage>
        <taxon>Bacteria</taxon>
        <taxon>Bacillati</taxon>
        <taxon>Armatimonadota</taxon>
        <taxon>environmental samples</taxon>
    </lineage>
</organism>
<dbReference type="Pfam" id="PF00294">
    <property type="entry name" value="PfkB"/>
    <property type="match status" value="1"/>
</dbReference>
<gene>
    <name evidence="4" type="ORF">AVDCRST_MAG63-4977</name>
</gene>
<dbReference type="GO" id="GO:0033785">
    <property type="term" value="F:heptose 7-phosphate kinase activity"/>
    <property type="evidence" value="ECO:0007669"/>
    <property type="project" value="TreeGrafter"/>
</dbReference>
<keyword evidence="2 4" id="KW-0418">Kinase</keyword>
<dbReference type="PANTHER" id="PTHR46969:SF1">
    <property type="entry name" value="BIFUNCTIONAL PROTEIN HLDE"/>
    <property type="match status" value="1"/>
</dbReference>
<dbReference type="InterPro" id="IPR029056">
    <property type="entry name" value="Ribokinase-like"/>
</dbReference>
<dbReference type="PANTHER" id="PTHR46969">
    <property type="entry name" value="BIFUNCTIONAL PROTEIN HLDE"/>
    <property type="match status" value="1"/>
</dbReference>
<dbReference type="CDD" id="cd01172">
    <property type="entry name" value="RfaE_like"/>
    <property type="match status" value="1"/>
</dbReference>
<keyword evidence="1 4" id="KW-0808">Transferase</keyword>
<reference evidence="4" key="1">
    <citation type="submission" date="2020-02" db="EMBL/GenBank/DDBJ databases">
        <authorList>
            <person name="Meier V. D."/>
        </authorList>
    </citation>
    <scope>NUCLEOTIDE SEQUENCE</scope>
    <source>
        <strain evidence="4">AVDCRST_MAG63</strain>
    </source>
</reference>
<dbReference type="GO" id="GO:0033786">
    <property type="term" value="F:heptose-1-phosphate adenylyltransferase activity"/>
    <property type="evidence" value="ECO:0007669"/>
    <property type="project" value="TreeGrafter"/>
</dbReference>
<accession>A0A6J4K885</accession>
<sequence>MHKEQAQTILERFAHKRVLVVGDLMVDEYVWGNVSRVSPEAPVLVVDADSHTFVPGGAANVVHNLKVLGAEALVAGVVGRDAVGERLLDELRLLGADTSAVVMTDDRPTTQKTRIVAGSQQIVRVDRERRGALPPDIAQQLAGRASELLSVCDALLFSDYDKGVLAEPTVRVLMEAARRSDAVVTANPKPPSSRFYRDADLVQLNKAEAEQASGAHLTRTPEDAFHAAGTRLRAALDVRNLLVTRSAQGMTIFKASGDFVDIQPHRVEVYDGTGAGDTTVSALTLALACGASIEEAATLGNAAGGAVVRKVGVATATTHEIASMFE</sequence>
<protein>
    <submittedName>
        <fullName evidence="4">ADP-heptose synthase / D-glycero-beta-D-manno-heptose 7-phosphate kinase</fullName>
        <ecNumber evidence="4">2.7.-.-</ecNumber>
    </submittedName>
</protein>
<evidence type="ECO:0000313" key="4">
    <source>
        <dbReference type="EMBL" id="CAA9298451.1"/>
    </source>
</evidence>
<dbReference type="EC" id="2.7.-.-" evidence="4"/>
<evidence type="ECO:0000259" key="3">
    <source>
        <dbReference type="Pfam" id="PF00294"/>
    </source>
</evidence>